<feature type="compositionally biased region" description="Low complexity" evidence="10">
    <location>
        <begin position="1"/>
        <end position="15"/>
    </location>
</feature>
<evidence type="ECO:0000256" key="10">
    <source>
        <dbReference type="SAM" id="MobiDB-lite"/>
    </source>
</evidence>
<feature type="region of interest" description="Disordered" evidence="10">
    <location>
        <begin position="1344"/>
        <end position="1393"/>
    </location>
</feature>
<keyword evidence="5" id="KW-0406">Ion transport</keyword>
<dbReference type="Gene3D" id="1.10.287.630">
    <property type="entry name" value="Helix hairpin bin"/>
    <property type="match status" value="1"/>
</dbReference>
<dbReference type="PANTHER" id="PTHR45638:SF7">
    <property type="entry name" value="CYCLIC NUCLEOTIDE-GATED ION CHANNEL-LIKE, ISOFORM E"/>
    <property type="match status" value="1"/>
</dbReference>
<protein>
    <submittedName>
        <fullName evidence="13">Cyclic nucleotide-gated cation channel alpha-3</fullName>
    </submittedName>
</protein>
<feature type="region of interest" description="Disordered" evidence="10">
    <location>
        <begin position="722"/>
        <end position="767"/>
    </location>
</feature>
<organism evidence="13">
    <name type="scientific">Cacopsylla melanoneura</name>
    <dbReference type="NCBI Taxonomy" id="428564"/>
    <lineage>
        <taxon>Eukaryota</taxon>
        <taxon>Metazoa</taxon>
        <taxon>Ecdysozoa</taxon>
        <taxon>Arthropoda</taxon>
        <taxon>Hexapoda</taxon>
        <taxon>Insecta</taxon>
        <taxon>Pterygota</taxon>
        <taxon>Neoptera</taxon>
        <taxon>Paraneoptera</taxon>
        <taxon>Hemiptera</taxon>
        <taxon>Sternorrhyncha</taxon>
        <taxon>Psylloidea</taxon>
        <taxon>Psyllidae</taxon>
        <taxon>Psyllinae</taxon>
        <taxon>Cacopsylla</taxon>
    </lineage>
</organism>
<feature type="compositionally biased region" description="Polar residues" evidence="10">
    <location>
        <begin position="57"/>
        <end position="66"/>
    </location>
</feature>
<comment type="subcellular location">
    <subcellularLocation>
        <location evidence="1">Membrane</location>
        <topology evidence="1">Multi-pass membrane protein</topology>
    </subcellularLocation>
</comment>
<keyword evidence="4 11" id="KW-1133">Transmembrane helix</keyword>
<evidence type="ECO:0000256" key="8">
    <source>
        <dbReference type="ARBA" id="ARBA00023303"/>
    </source>
</evidence>
<dbReference type="Pfam" id="PF00027">
    <property type="entry name" value="cNMP_binding"/>
    <property type="match status" value="1"/>
</dbReference>
<dbReference type="SUPFAM" id="SSF51206">
    <property type="entry name" value="cAMP-binding domain-like"/>
    <property type="match status" value="1"/>
</dbReference>
<keyword evidence="3 11" id="KW-0812">Transmembrane</keyword>
<dbReference type="PANTHER" id="PTHR45638">
    <property type="entry name" value="CYCLIC NUCLEOTIDE-GATED CATION CHANNEL SUBUNIT A"/>
    <property type="match status" value="1"/>
</dbReference>
<dbReference type="PROSITE" id="PS00888">
    <property type="entry name" value="CNMP_BINDING_1"/>
    <property type="match status" value="1"/>
</dbReference>
<dbReference type="InterPro" id="IPR000595">
    <property type="entry name" value="cNMP-bd_dom"/>
</dbReference>
<accession>A0A8D8WVU3</accession>
<dbReference type="EMBL" id="HBUF01233783">
    <property type="protein sequence ID" value="CAG6674426.1"/>
    <property type="molecule type" value="Transcribed_RNA"/>
</dbReference>
<feature type="compositionally biased region" description="Polar residues" evidence="10">
    <location>
        <begin position="1380"/>
        <end position="1389"/>
    </location>
</feature>
<evidence type="ECO:0000256" key="6">
    <source>
        <dbReference type="ARBA" id="ARBA00023136"/>
    </source>
</evidence>
<feature type="region of interest" description="Disordered" evidence="10">
    <location>
        <begin position="882"/>
        <end position="967"/>
    </location>
</feature>
<feature type="compositionally biased region" description="Polar residues" evidence="10">
    <location>
        <begin position="1542"/>
        <end position="1560"/>
    </location>
</feature>
<feature type="transmembrane region" description="Helical" evidence="11">
    <location>
        <begin position="310"/>
        <end position="331"/>
    </location>
</feature>
<keyword evidence="6 11" id="KW-0472">Membrane</keyword>
<dbReference type="InterPro" id="IPR050866">
    <property type="entry name" value="CNG_cation_channel"/>
</dbReference>
<feature type="compositionally biased region" description="Polar residues" evidence="10">
    <location>
        <begin position="37"/>
        <end position="48"/>
    </location>
</feature>
<evidence type="ECO:0000256" key="1">
    <source>
        <dbReference type="ARBA" id="ARBA00004141"/>
    </source>
</evidence>
<dbReference type="Gene3D" id="1.10.287.70">
    <property type="match status" value="1"/>
</dbReference>
<keyword evidence="8" id="KW-0407">Ion channel</keyword>
<dbReference type="GO" id="GO:0016020">
    <property type="term" value="C:membrane"/>
    <property type="evidence" value="ECO:0007669"/>
    <property type="project" value="UniProtKB-SubCell"/>
</dbReference>
<feature type="region of interest" description="Disordered" evidence="10">
    <location>
        <begin position="666"/>
        <end position="691"/>
    </location>
</feature>
<evidence type="ECO:0000256" key="7">
    <source>
        <dbReference type="ARBA" id="ARBA00023286"/>
    </source>
</evidence>
<feature type="compositionally biased region" description="Low complexity" evidence="10">
    <location>
        <begin position="1344"/>
        <end position="1361"/>
    </location>
</feature>
<dbReference type="Pfam" id="PF00520">
    <property type="entry name" value="Ion_trans"/>
    <property type="match status" value="1"/>
</dbReference>
<feature type="transmembrane region" description="Helical" evidence="11">
    <location>
        <begin position="176"/>
        <end position="196"/>
    </location>
</feature>
<keyword evidence="9" id="KW-0175">Coiled coil</keyword>
<feature type="region of interest" description="Disordered" evidence="10">
    <location>
        <begin position="1524"/>
        <end position="1592"/>
    </location>
</feature>
<feature type="coiled-coil region" evidence="9">
    <location>
        <begin position="1610"/>
        <end position="1677"/>
    </location>
</feature>
<feature type="compositionally biased region" description="Low complexity" evidence="10">
    <location>
        <begin position="1181"/>
        <end position="1193"/>
    </location>
</feature>
<sequence length="1791" mass="201208">MSTAGSATAGSATAGPDSEGDAGPEDSPEHIPAVTKSGVTFQTDQSKPGSGGDGKKQSTASESPPTATIAPPETVAPKSGGGLSRRSNQCWMKLRTTVQLSNAIQKPKPSLKREDSFLKRFSTRQFPDTQETMDTGDEYEPGDSGNAGDNCQTARRLRVRRKKVHHTVINPDSNFYFYWLLAITICVLYNLWTLIVRQSFPELQEKCAKYWFFLDYSSDTFVVLDILVQFRTGYLEQGLMVYNSMKLAGHYVKSRAFMLDIVSLLPLDLLYFKIGVNPMLRFPRFFKVYRVYDYYYIVESRTVYPNMWRVVNLVHILLIFAHWFGCFYFLLSQAEGFYGDWVYPYRVGEFSTLTRKYLGSIYWSTLTLTTIGDLPQPETDADRPKCPVRSNPETRLLYVRNVSNPQYRPKRGRKSRILQYNSNVGYIFTMVSYLMGVFIFATIVGQVGNVITNRNANRLEFERLLDGAKTYMRHHKVPGGMKRRVLRWYDYSWSRGRIQGGGDINTALGLLPDKLKTELALHVNLVVLKKVTIFQECQPEFLHDLVLKMKAYIFTPGDLICRKGEVAREMFIIADGILEVISESGRVLTTMKAGDFFGEIGILNLDGLNKRTADVRSVGYAELFSLSREDVLSAMKDYPEAQEILQNLGRKRLMEAKNMNKMFKAEADRAKGRGNSSDTTPDADVKSMKSMAGSGSIVDKIRQDVRSLGFLRKGRLTKGRDESFELEPLTQGSKSGGEKPKMTRMKRVCSDDNSQDDETSTPPCDSKIGAGLPILARLKLLREKESADLLLSSSLAKSNETPAKGELQQCLIPSIQKSISLLPSPQKSVSLIPTKTCDVDNEVVGQGLPLFQRLKLLKQKEEKEKRMIKDTATSAAQILSSTVRTQHTHAHVPSPKPKRTSVCEQKAENEPVQKVSLESNNAAKTSLLKGAGTKSLDKTPSNSLSLTINQQQSESSGSSSTGSSSQPWTKLKNATILVASKSDEVINTGCSNATIGQPLQHKGVLKNKKLYNSIEDLSPEYAGLPFVKKLKILNERQKLAELESKVFTKSVSLDSSTLSTIDSNLDSSDLTRSNSDAFVIDVGVAMRNVQRMQTEDTLISFDSDLTEEENTLTDSNETIERQCLKSILKRISADIDDVVDNKKELKKLMRSPTVEGYAARRSKLTKSVTFNDTFTSPPKSPLNLSPLLSPLLKDNQEPGTSDNLTDDGKRFFSLTPITESSPSPSNETMKTLLSTTPRSTVCISPSQGSFLTPILPTFKSLNLPYLSSEPVSSSNSQTFSQPLISITPFSAQASEQSSCFSVDISTIPITRTGPLLSQVSSISNSGLLASESLNTPFSDLVTSSLSNSNSSTTNTQQNGGSDSNISPGLNLNPDLIPYPSANNSESKVNNKPKSKFRIRRKFTKKKMISNEEEYFSNVLGGIKTVIEDHLYQMESKFSDHFAHLESEIQKRDLIIERLRNQIYNSSDNVDPSLFNLEFGQDYSSLGEHLYESDNEEESEGMSGEYQMMSEDEDDIPFMRDDSIDTIYCRSPPSSPSDFKYDQPNQEQSPLIHQSSYSGGPQTKKGNKEFNIKNWKSLDATSEGEKSNDKEEELKEYASKRKIEHDKYRRLKIAEERYKLLQGQNNEILETFKSDSNLVKQKEFFDKSIQQITLLESLQKAENAKILLEEQKAKEKEIFQYQQKRLIETINSRIQYEIRQIRSKSLDTELGSKLKETDKRRSWDETSVRREKFNQTSPDVTTATPDSVQIDIESSDNEEIVPTEIRDVNYKTHDRNWEINMLADQWKTDEDE</sequence>
<dbReference type="Gene3D" id="2.60.120.10">
    <property type="entry name" value="Jelly Rolls"/>
    <property type="match status" value="1"/>
</dbReference>
<evidence type="ECO:0000256" key="4">
    <source>
        <dbReference type="ARBA" id="ARBA00022989"/>
    </source>
</evidence>
<evidence type="ECO:0000256" key="3">
    <source>
        <dbReference type="ARBA" id="ARBA00022692"/>
    </source>
</evidence>
<evidence type="ECO:0000256" key="11">
    <source>
        <dbReference type="SAM" id="Phobius"/>
    </source>
</evidence>
<dbReference type="PROSITE" id="PS50042">
    <property type="entry name" value="CNMP_BINDING_3"/>
    <property type="match status" value="1"/>
</dbReference>
<dbReference type="SMART" id="SM00100">
    <property type="entry name" value="cNMP"/>
    <property type="match status" value="1"/>
</dbReference>
<keyword evidence="7" id="KW-1071">Ligand-gated ion channel</keyword>
<evidence type="ECO:0000256" key="9">
    <source>
        <dbReference type="SAM" id="Coils"/>
    </source>
</evidence>
<evidence type="ECO:0000256" key="2">
    <source>
        <dbReference type="ARBA" id="ARBA00022448"/>
    </source>
</evidence>
<dbReference type="CDD" id="cd00038">
    <property type="entry name" value="CAP_ED"/>
    <property type="match status" value="1"/>
</dbReference>
<reference evidence="13" key="1">
    <citation type="submission" date="2021-05" db="EMBL/GenBank/DDBJ databases">
        <authorList>
            <person name="Alioto T."/>
            <person name="Alioto T."/>
            <person name="Gomez Garrido J."/>
        </authorList>
    </citation>
    <scope>NUCLEOTIDE SEQUENCE</scope>
</reference>
<evidence type="ECO:0000259" key="12">
    <source>
        <dbReference type="PROSITE" id="PS50042"/>
    </source>
</evidence>
<proteinExistence type="predicted"/>
<dbReference type="GO" id="GO:0044877">
    <property type="term" value="F:protein-containing complex binding"/>
    <property type="evidence" value="ECO:0007669"/>
    <property type="project" value="TreeGrafter"/>
</dbReference>
<feature type="region of interest" description="Disordered" evidence="10">
    <location>
        <begin position="1"/>
        <end position="88"/>
    </location>
</feature>
<evidence type="ECO:0000256" key="5">
    <source>
        <dbReference type="ARBA" id="ARBA00023065"/>
    </source>
</evidence>
<evidence type="ECO:0000313" key="13">
    <source>
        <dbReference type="EMBL" id="CAG6674428.1"/>
    </source>
</evidence>
<name>A0A8D8WVU3_9HEMI</name>
<dbReference type="InterPro" id="IPR005821">
    <property type="entry name" value="Ion_trans_dom"/>
</dbReference>
<feature type="domain" description="Cyclic nucleotide-binding" evidence="12">
    <location>
        <begin position="533"/>
        <end position="629"/>
    </location>
</feature>
<feature type="transmembrane region" description="Helical" evidence="11">
    <location>
        <begin position="423"/>
        <end position="444"/>
    </location>
</feature>
<dbReference type="EMBL" id="HBUF01233784">
    <property type="protein sequence ID" value="CAG6674428.1"/>
    <property type="molecule type" value="Transcribed_RNA"/>
</dbReference>
<keyword evidence="2" id="KW-0813">Transport</keyword>
<dbReference type="InterPro" id="IPR018490">
    <property type="entry name" value="cNMP-bd_dom_sf"/>
</dbReference>
<dbReference type="InterPro" id="IPR014710">
    <property type="entry name" value="RmlC-like_jellyroll"/>
</dbReference>
<dbReference type="PROSITE" id="PS00889">
    <property type="entry name" value="CNMP_BINDING_2"/>
    <property type="match status" value="1"/>
</dbReference>
<dbReference type="SUPFAM" id="SSF81324">
    <property type="entry name" value="Voltage-gated potassium channels"/>
    <property type="match status" value="1"/>
</dbReference>
<feature type="compositionally biased region" description="Polar residues" evidence="10">
    <location>
        <begin position="938"/>
        <end position="949"/>
    </location>
</feature>
<dbReference type="GO" id="GO:0005221">
    <property type="term" value="F:intracellularly cyclic nucleotide-activated monoatomic cation channel activity"/>
    <property type="evidence" value="ECO:0007669"/>
    <property type="project" value="InterPro"/>
</dbReference>
<feature type="compositionally biased region" description="Basic and acidic residues" evidence="10">
    <location>
        <begin position="1582"/>
        <end position="1592"/>
    </location>
</feature>
<dbReference type="InterPro" id="IPR018488">
    <property type="entry name" value="cNMP-bd_CS"/>
</dbReference>
<feature type="region of interest" description="Disordered" evidence="10">
    <location>
        <begin position="128"/>
        <end position="150"/>
    </location>
</feature>
<feature type="compositionally biased region" description="Low complexity" evidence="10">
    <location>
        <begin position="950"/>
        <end position="966"/>
    </location>
</feature>
<feature type="region of interest" description="Disordered" evidence="10">
    <location>
        <begin position="1171"/>
        <end position="1209"/>
    </location>
</feature>
<dbReference type="FunFam" id="1.10.287.630:FF:000004">
    <property type="entry name" value="Cyclic nucleotide-gated olfactory channel"/>
    <property type="match status" value="1"/>
</dbReference>